<dbReference type="InterPro" id="IPR006860">
    <property type="entry name" value="FecR"/>
</dbReference>
<accession>A0A0S3QTN3</accession>
<gene>
    <name evidence="2" type="ORF">TST_0902</name>
</gene>
<dbReference type="AlphaFoldDB" id="A0A0S3QTN3"/>
<dbReference type="Gene3D" id="1.25.40.10">
    <property type="entry name" value="Tetratricopeptide repeat domain"/>
    <property type="match status" value="1"/>
</dbReference>
<dbReference type="EMBL" id="AP013035">
    <property type="protein sequence ID" value="BAT71702.1"/>
    <property type="molecule type" value="Genomic_DNA"/>
</dbReference>
<dbReference type="RefSeq" id="WP_068549698.1">
    <property type="nucleotide sequence ID" value="NZ_AP013035.1"/>
</dbReference>
<dbReference type="InterPro" id="IPR011990">
    <property type="entry name" value="TPR-like_helical_dom_sf"/>
</dbReference>
<dbReference type="PATRIC" id="fig|1298851.3.peg.939"/>
<sequence length="347" mass="39907">MRVFKQLAISVIVVSFFVSLSLANNLVGKLVAIEGKVYVRPHKNAKWQLACKDFPLYQDSIVRTSKNSRAAIVFVDGSRVVLGDATIVSVEKFLIRKNKRNFRLNLFKGKLRSVITPFKGFSNVEVKTEGAIAGVRGTEFVVYHKPPVNFIYTARGKVEATATYDVNSVVVKKGEITENTQGRRLITPDRPYNGLEDIIALLFNYTSVNVPVEWKKSGQLPTILARWNINYGHYLLDKKRYSDAIEVFQIAHDLTQNAEIRAESLVHKGVVYDKFLKNYPKAAFEYRKVLNYYPDTKFAETALYYLGMLCWETKNYREARRILEKYLVLYPKGRYAENVKFILKQMK</sequence>
<dbReference type="Gene3D" id="2.60.120.1440">
    <property type="match status" value="1"/>
</dbReference>
<dbReference type="Proteomes" id="UP000063234">
    <property type="component" value="Chromosome"/>
</dbReference>
<dbReference type="InterPro" id="IPR019734">
    <property type="entry name" value="TPR_rpt"/>
</dbReference>
<dbReference type="Pfam" id="PF04773">
    <property type="entry name" value="FecR"/>
    <property type="match status" value="1"/>
</dbReference>
<dbReference type="KEGG" id="ttk:TST_0902"/>
<keyword evidence="3" id="KW-1185">Reference proteome</keyword>
<evidence type="ECO:0000313" key="2">
    <source>
        <dbReference type="EMBL" id="BAT71702.1"/>
    </source>
</evidence>
<feature type="domain" description="FecR protein" evidence="1">
    <location>
        <begin position="62"/>
        <end position="158"/>
    </location>
</feature>
<dbReference type="Pfam" id="PF13174">
    <property type="entry name" value="TPR_6"/>
    <property type="match status" value="2"/>
</dbReference>
<dbReference type="PANTHER" id="PTHR38731">
    <property type="entry name" value="LIPL45-RELATED LIPOPROTEIN-RELATED"/>
    <property type="match status" value="1"/>
</dbReference>
<evidence type="ECO:0000259" key="1">
    <source>
        <dbReference type="Pfam" id="PF04773"/>
    </source>
</evidence>
<dbReference type="SUPFAM" id="SSF48452">
    <property type="entry name" value="TPR-like"/>
    <property type="match status" value="1"/>
</dbReference>
<evidence type="ECO:0000313" key="3">
    <source>
        <dbReference type="Proteomes" id="UP000063234"/>
    </source>
</evidence>
<dbReference type="STRING" id="1298851.TST_0902"/>
<dbReference type="OrthoDB" id="1522549at2"/>
<protein>
    <recommendedName>
        <fullName evidence="1">FecR protein domain-containing protein</fullName>
    </recommendedName>
</protein>
<organism evidence="2 3">
    <name type="scientific">Thermosulfidibacter takaii (strain DSM 17441 / JCM 13301 / NBRC 103674 / ABI70S6)</name>
    <dbReference type="NCBI Taxonomy" id="1298851"/>
    <lineage>
        <taxon>Bacteria</taxon>
        <taxon>Pseudomonadati</taxon>
        <taxon>Thermosulfidibacterota</taxon>
        <taxon>Thermosulfidibacteria</taxon>
        <taxon>Thermosulfidibacterales</taxon>
        <taxon>Thermosulfidibacteraceae</taxon>
    </lineage>
</organism>
<name>A0A0S3QTN3_THET7</name>
<reference evidence="3" key="1">
    <citation type="journal article" date="2018" name="Science">
        <title>A primordial and reversible TCA cycle in a facultatively chemolithoautotrophic thermophile.</title>
        <authorList>
            <person name="Nunoura T."/>
            <person name="Chikaraishi Y."/>
            <person name="Izaki R."/>
            <person name="Suwa T."/>
            <person name="Sato T."/>
            <person name="Harada T."/>
            <person name="Mori K."/>
            <person name="Kato Y."/>
            <person name="Miyazaki M."/>
            <person name="Shimamura S."/>
            <person name="Yanagawa K."/>
            <person name="Shuto A."/>
            <person name="Ohkouchi N."/>
            <person name="Fujita N."/>
            <person name="Takaki Y."/>
            <person name="Atomi H."/>
            <person name="Takai K."/>
        </authorList>
    </citation>
    <scope>NUCLEOTIDE SEQUENCE [LARGE SCALE GENOMIC DNA]</scope>
    <source>
        <strain evidence="3">DSM 17441 / JCM 13301 / NBRC 103674 / ABI70S6</strain>
    </source>
</reference>
<proteinExistence type="predicted"/>